<evidence type="ECO:0000313" key="1">
    <source>
        <dbReference type="EMBL" id="KKN66091.1"/>
    </source>
</evidence>
<proteinExistence type="predicted"/>
<comment type="caution">
    <text evidence="1">The sequence shown here is derived from an EMBL/GenBank/DDBJ whole genome shotgun (WGS) entry which is preliminary data.</text>
</comment>
<name>A0A0F9UXX8_9ZZZZ</name>
<dbReference type="AlphaFoldDB" id="A0A0F9UXX8"/>
<gene>
    <name evidence="1" type="ORF">LCGC14_0475690</name>
</gene>
<sequence>MMKLKERFKKSVNRICSQTSEEIAKSNYKKLIKRRDIISPKTFIGGMWLGRNDPCYCDREPKIKFKYCCWAKHSTLF</sequence>
<accession>A0A0F9UXX8</accession>
<organism evidence="1">
    <name type="scientific">marine sediment metagenome</name>
    <dbReference type="NCBI Taxonomy" id="412755"/>
    <lineage>
        <taxon>unclassified sequences</taxon>
        <taxon>metagenomes</taxon>
        <taxon>ecological metagenomes</taxon>
    </lineage>
</organism>
<reference evidence="1" key="1">
    <citation type="journal article" date="2015" name="Nature">
        <title>Complex archaea that bridge the gap between prokaryotes and eukaryotes.</title>
        <authorList>
            <person name="Spang A."/>
            <person name="Saw J.H."/>
            <person name="Jorgensen S.L."/>
            <person name="Zaremba-Niedzwiedzka K."/>
            <person name="Martijn J."/>
            <person name="Lind A.E."/>
            <person name="van Eijk R."/>
            <person name="Schleper C."/>
            <person name="Guy L."/>
            <person name="Ettema T.J."/>
        </authorList>
    </citation>
    <scope>NUCLEOTIDE SEQUENCE</scope>
</reference>
<protein>
    <submittedName>
        <fullName evidence="1">Uncharacterized protein</fullName>
    </submittedName>
</protein>
<dbReference type="EMBL" id="LAZR01000511">
    <property type="protein sequence ID" value="KKN66091.1"/>
    <property type="molecule type" value="Genomic_DNA"/>
</dbReference>